<protein>
    <submittedName>
        <fullName evidence="1">Uncharacterized protein</fullName>
    </submittedName>
</protein>
<name>A0A9P4G6V8_9PLEO</name>
<dbReference type="EMBL" id="ML976621">
    <property type="protein sequence ID" value="KAF1840026.1"/>
    <property type="molecule type" value="Genomic_DNA"/>
</dbReference>
<reference evidence="1" key="1">
    <citation type="submission" date="2020-01" db="EMBL/GenBank/DDBJ databases">
        <authorList>
            <consortium name="DOE Joint Genome Institute"/>
            <person name="Haridas S."/>
            <person name="Albert R."/>
            <person name="Binder M."/>
            <person name="Bloem J."/>
            <person name="Labutti K."/>
            <person name="Salamov A."/>
            <person name="Andreopoulos B."/>
            <person name="Baker S.E."/>
            <person name="Barry K."/>
            <person name="Bills G."/>
            <person name="Bluhm B.H."/>
            <person name="Cannon C."/>
            <person name="Castanera R."/>
            <person name="Culley D.E."/>
            <person name="Daum C."/>
            <person name="Ezra D."/>
            <person name="Gonzalez J.B."/>
            <person name="Henrissat B."/>
            <person name="Kuo A."/>
            <person name="Liang C."/>
            <person name="Lipzen A."/>
            <person name="Lutzoni F."/>
            <person name="Magnuson J."/>
            <person name="Mondo S."/>
            <person name="Nolan M."/>
            <person name="Ohm R."/>
            <person name="Pangilinan J."/>
            <person name="Park H.-J."/>
            <person name="Ramirez L."/>
            <person name="Alfaro M."/>
            <person name="Sun H."/>
            <person name="Tritt A."/>
            <person name="Yoshinaga Y."/>
            <person name="Zwiers L.-H."/>
            <person name="Turgeon B.G."/>
            <person name="Goodwin S.B."/>
            <person name="Spatafora J.W."/>
            <person name="Crous P.W."/>
            <person name="Grigoriev I.V."/>
        </authorList>
    </citation>
    <scope>NUCLEOTIDE SEQUENCE</scope>
    <source>
        <strain evidence="1">CBS 394.84</strain>
    </source>
</reference>
<dbReference type="RefSeq" id="XP_040782589.1">
    <property type="nucleotide sequence ID" value="XM_040934465.1"/>
</dbReference>
<gene>
    <name evidence="1" type="ORF">K460DRAFT_371999</name>
</gene>
<comment type="caution">
    <text evidence="1">The sequence shown here is derived from an EMBL/GenBank/DDBJ whole genome shotgun (WGS) entry which is preliminary data.</text>
</comment>
<evidence type="ECO:0000313" key="2">
    <source>
        <dbReference type="Proteomes" id="UP000800039"/>
    </source>
</evidence>
<accession>A0A9P4G6V8</accession>
<dbReference type="GeneID" id="63851716"/>
<keyword evidence="2" id="KW-1185">Reference proteome</keyword>
<dbReference type="AlphaFoldDB" id="A0A9P4G6V8"/>
<sequence>MASNARDFSTTYAYEPLQSRRHIRILTINDSEVESDINPVPIYSLVQVELPIDDEQLDFEAISGIVPMPIEGCFF</sequence>
<evidence type="ECO:0000313" key="1">
    <source>
        <dbReference type="EMBL" id="KAF1840026.1"/>
    </source>
</evidence>
<dbReference type="Proteomes" id="UP000800039">
    <property type="component" value="Unassembled WGS sequence"/>
</dbReference>
<proteinExistence type="predicted"/>
<organism evidence="1 2">
    <name type="scientific">Cucurbitaria berberidis CBS 394.84</name>
    <dbReference type="NCBI Taxonomy" id="1168544"/>
    <lineage>
        <taxon>Eukaryota</taxon>
        <taxon>Fungi</taxon>
        <taxon>Dikarya</taxon>
        <taxon>Ascomycota</taxon>
        <taxon>Pezizomycotina</taxon>
        <taxon>Dothideomycetes</taxon>
        <taxon>Pleosporomycetidae</taxon>
        <taxon>Pleosporales</taxon>
        <taxon>Pleosporineae</taxon>
        <taxon>Cucurbitariaceae</taxon>
        <taxon>Cucurbitaria</taxon>
    </lineage>
</organism>